<keyword evidence="4 7" id="KW-0812">Transmembrane</keyword>
<dbReference type="Gene3D" id="1.10.3720.10">
    <property type="entry name" value="MetI-like"/>
    <property type="match status" value="1"/>
</dbReference>
<comment type="similarity">
    <text evidence="7">Belongs to the binding-protein-dependent transport system permease family.</text>
</comment>
<accession>A0ABY7AUJ6</accession>
<feature type="transmembrane region" description="Helical" evidence="7">
    <location>
        <begin position="112"/>
        <end position="134"/>
    </location>
</feature>
<reference evidence="9" key="1">
    <citation type="submission" date="2022-11" db="EMBL/GenBank/DDBJ databases">
        <authorList>
            <person name="Mo P."/>
        </authorList>
    </citation>
    <scope>NUCLEOTIDE SEQUENCE</scope>
    <source>
        <strain evidence="9">HUAS 11-8</strain>
    </source>
</reference>
<evidence type="ECO:0000256" key="4">
    <source>
        <dbReference type="ARBA" id="ARBA00022692"/>
    </source>
</evidence>
<proteinExistence type="inferred from homology"/>
<evidence type="ECO:0000256" key="2">
    <source>
        <dbReference type="ARBA" id="ARBA00022448"/>
    </source>
</evidence>
<name>A0ABY7AUJ6_9PSEU</name>
<evidence type="ECO:0000313" key="10">
    <source>
        <dbReference type="Proteomes" id="UP001163203"/>
    </source>
</evidence>
<dbReference type="CDD" id="cd06261">
    <property type="entry name" value="TM_PBP2"/>
    <property type="match status" value="1"/>
</dbReference>
<feature type="transmembrane region" description="Helical" evidence="7">
    <location>
        <begin position="245"/>
        <end position="267"/>
    </location>
</feature>
<evidence type="ECO:0000313" key="9">
    <source>
        <dbReference type="EMBL" id="WAL63634.1"/>
    </source>
</evidence>
<dbReference type="InterPro" id="IPR000515">
    <property type="entry name" value="MetI-like"/>
</dbReference>
<evidence type="ECO:0000256" key="7">
    <source>
        <dbReference type="RuleBase" id="RU363032"/>
    </source>
</evidence>
<feature type="transmembrane region" description="Helical" evidence="7">
    <location>
        <begin position="146"/>
        <end position="166"/>
    </location>
</feature>
<evidence type="ECO:0000256" key="6">
    <source>
        <dbReference type="ARBA" id="ARBA00023136"/>
    </source>
</evidence>
<dbReference type="Pfam" id="PF00528">
    <property type="entry name" value="BPD_transp_1"/>
    <property type="match status" value="1"/>
</dbReference>
<feature type="transmembrane region" description="Helical" evidence="7">
    <location>
        <begin position="187"/>
        <end position="212"/>
    </location>
</feature>
<dbReference type="InterPro" id="IPR035906">
    <property type="entry name" value="MetI-like_sf"/>
</dbReference>
<protein>
    <submittedName>
        <fullName evidence="9">Carbohydrate ABC transporter permease</fullName>
    </submittedName>
</protein>
<evidence type="ECO:0000256" key="1">
    <source>
        <dbReference type="ARBA" id="ARBA00004651"/>
    </source>
</evidence>
<keyword evidence="10" id="KW-1185">Reference proteome</keyword>
<evidence type="ECO:0000256" key="5">
    <source>
        <dbReference type="ARBA" id="ARBA00022989"/>
    </source>
</evidence>
<feature type="transmembrane region" description="Helical" evidence="7">
    <location>
        <begin position="12"/>
        <end position="33"/>
    </location>
</feature>
<gene>
    <name evidence="9" type="ORF">ORV05_21810</name>
</gene>
<feature type="domain" description="ABC transmembrane type-1" evidence="8">
    <location>
        <begin position="75"/>
        <end position="267"/>
    </location>
</feature>
<dbReference type="PANTHER" id="PTHR43744">
    <property type="entry name" value="ABC TRANSPORTER PERMEASE PROTEIN MG189-RELATED-RELATED"/>
    <property type="match status" value="1"/>
</dbReference>
<keyword evidence="3" id="KW-1003">Cell membrane</keyword>
<keyword evidence="2 7" id="KW-0813">Transport</keyword>
<comment type="subcellular location">
    <subcellularLocation>
        <location evidence="1 7">Cell membrane</location>
        <topology evidence="1 7">Multi-pass membrane protein</topology>
    </subcellularLocation>
</comment>
<evidence type="ECO:0000259" key="8">
    <source>
        <dbReference type="PROSITE" id="PS50928"/>
    </source>
</evidence>
<dbReference type="EMBL" id="CP113836">
    <property type="protein sequence ID" value="WAL63634.1"/>
    <property type="molecule type" value="Genomic_DNA"/>
</dbReference>
<dbReference type="Proteomes" id="UP001163203">
    <property type="component" value="Chromosome"/>
</dbReference>
<organism evidence="9 10">
    <name type="scientific">Amycolatopsis cynarae</name>
    <dbReference type="NCBI Taxonomy" id="2995223"/>
    <lineage>
        <taxon>Bacteria</taxon>
        <taxon>Bacillati</taxon>
        <taxon>Actinomycetota</taxon>
        <taxon>Actinomycetes</taxon>
        <taxon>Pseudonocardiales</taxon>
        <taxon>Pseudonocardiaceae</taxon>
        <taxon>Amycolatopsis</taxon>
    </lineage>
</organism>
<evidence type="ECO:0000256" key="3">
    <source>
        <dbReference type="ARBA" id="ARBA00022475"/>
    </source>
</evidence>
<keyword evidence="6 7" id="KW-0472">Membrane</keyword>
<keyword evidence="5 7" id="KW-1133">Transmembrane helix</keyword>
<dbReference type="SUPFAM" id="SSF161098">
    <property type="entry name" value="MetI-like"/>
    <property type="match status" value="1"/>
</dbReference>
<dbReference type="RefSeq" id="WP_268753872.1">
    <property type="nucleotide sequence ID" value="NZ_CP113836.1"/>
</dbReference>
<feature type="transmembrane region" description="Helical" evidence="7">
    <location>
        <begin position="79"/>
        <end position="100"/>
    </location>
</feature>
<sequence>MTAIGVRRGRPVLWHILMIAILLVLLYPIVWLISTSFKPAVEVVSTLALLPRHPTGGNYAEVFSGVAGYGVWHYFLNSLLVSVGAVAGNVISCSLAGYAFGRLHFRGRGPMFGFMISTIMLPQHVVLIPQYIIFQKLGMVNTFWPLILPKFLATDAFFVFLMVQFVRGLPRELDEAATIDGCGPLRTFRYVVAPLLRPAMITTAIFTFIWTWNDFFTQLIYLNDPSTFTLPLALQTFVDQTTQSAFGPMFAMSVLALVPIGLFFLAFQRFLVDGAATSGLKG</sequence>
<dbReference type="PANTHER" id="PTHR43744:SF6">
    <property type="entry name" value="ABC TRANSPORTER PERMEASE PROTEIN YESQ-RELATED"/>
    <property type="match status" value="1"/>
</dbReference>
<dbReference type="PROSITE" id="PS50928">
    <property type="entry name" value="ABC_TM1"/>
    <property type="match status" value="1"/>
</dbReference>